<feature type="binding site" evidence="10 12">
    <location>
        <begin position="47"/>
        <end position="49"/>
    </location>
    <ligand>
        <name>L-glutamine</name>
        <dbReference type="ChEBI" id="CHEBI:58359"/>
    </ligand>
</feature>
<dbReference type="HAMAP" id="MF_01615">
    <property type="entry name" value="PdxT"/>
    <property type="match status" value="1"/>
</dbReference>
<evidence type="ECO:0000256" key="7">
    <source>
        <dbReference type="ARBA" id="ARBA00049534"/>
    </source>
</evidence>
<dbReference type="CDD" id="cd01749">
    <property type="entry name" value="GATase1_PB"/>
    <property type="match status" value="1"/>
</dbReference>
<evidence type="ECO:0000256" key="9">
    <source>
        <dbReference type="ARBA" id="ARBA00064749"/>
    </source>
</evidence>
<dbReference type="NCBIfam" id="TIGR03800">
    <property type="entry name" value="PLP_synth_Pdx2"/>
    <property type="match status" value="1"/>
</dbReference>
<dbReference type="GO" id="GO:0004359">
    <property type="term" value="F:glutaminase activity"/>
    <property type="evidence" value="ECO:0007669"/>
    <property type="project" value="UniProtKB-UniRule"/>
</dbReference>
<dbReference type="InterPro" id="IPR021196">
    <property type="entry name" value="PdxT/SNO_CS"/>
</dbReference>
<dbReference type="UniPathway" id="UPA00245"/>
<evidence type="ECO:0000256" key="1">
    <source>
        <dbReference type="ARBA" id="ARBA00008345"/>
    </source>
</evidence>
<evidence type="ECO:0000256" key="2">
    <source>
        <dbReference type="ARBA" id="ARBA00022801"/>
    </source>
</evidence>
<evidence type="ECO:0000256" key="10">
    <source>
        <dbReference type="HAMAP-Rule" id="MF_01615"/>
    </source>
</evidence>
<dbReference type="GO" id="GO:1903600">
    <property type="term" value="C:glutaminase complex"/>
    <property type="evidence" value="ECO:0007669"/>
    <property type="project" value="TreeGrafter"/>
</dbReference>
<proteinExistence type="inferred from homology"/>
<evidence type="ECO:0000256" key="6">
    <source>
        <dbReference type="ARBA" id="ARBA00047992"/>
    </source>
</evidence>
<comment type="similarity">
    <text evidence="1 10">Belongs to the glutaminase PdxT/SNO family.</text>
</comment>
<dbReference type="EC" id="3.5.1.2" evidence="10"/>
<evidence type="ECO:0000313" key="14">
    <source>
        <dbReference type="Proteomes" id="UP000242520"/>
    </source>
</evidence>
<keyword evidence="14" id="KW-1185">Reference proteome</keyword>
<dbReference type="GO" id="GO:0036381">
    <property type="term" value="F:pyridoxal 5'-phosphate synthase (glutamine hydrolysing) activity"/>
    <property type="evidence" value="ECO:0007669"/>
    <property type="project" value="UniProtKB-UniRule"/>
</dbReference>
<evidence type="ECO:0000256" key="11">
    <source>
        <dbReference type="PIRSR" id="PIRSR005639-1"/>
    </source>
</evidence>
<name>A0A1M5R861_9FIRM</name>
<reference evidence="14" key="1">
    <citation type="submission" date="2016-11" db="EMBL/GenBank/DDBJ databases">
        <authorList>
            <person name="Varghese N."/>
            <person name="Submissions S."/>
        </authorList>
    </citation>
    <scope>NUCLEOTIDE SEQUENCE [LARGE SCALE GENOMIC DNA]</scope>
    <source>
        <strain evidence="14">DSM 15285</strain>
    </source>
</reference>
<keyword evidence="3 10" id="KW-0663">Pyridoxal phosphate</keyword>
<comment type="catalytic activity">
    <reaction evidence="6 10">
        <text>aldehydo-D-ribose 5-phosphate + D-glyceraldehyde 3-phosphate + L-glutamine = pyridoxal 5'-phosphate + L-glutamate + phosphate + 3 H2O + H(+)</text>
        <dbReference type="Rhea" id="RHEA:31507"/>
        <dbReference type="ChEBI" id="CHEBI:15377"/>
        <dbReference type="ChEBI" id="CHEBI:15378"/>
        <dbReference type="ChEBI" id="CHEBI:29985"/>
        <dbReference type="ChEBI" id="CHEBI:43474"/>
        <dbReference type="ChEBI" id="CHEBI:58273"/>
        <dbReference type="ChEBI" id="CHEBI:58359"/>
        <dbReference type="ChEBI" id="CHEBI:59776"/>
        <dbReference type="ChEBI" id="CHEBI:597326"/>
        <dbReference type="EC" id="4.3.3.6"/>
    </reaction>
</comment>
<evidence type="ECO:0000256" key="5">
    <source>
        <dbReference type="ARBA" id="ARBA00023239"/>
    </source>
</evidence>
<dbReference type="EC" id="4.3.3.6" evidence="10"/>
<organism evidence="13 14">
    <name type="scientific">Tepidibacter thalassicus DSM 15285</name>
    <dbReference type="NCBI Taxonomy" id="1123350"/>
    <lineage>
        <taxon>Bacteria</taxon>
        <taxon>Bacillati</taxon>
        <taxon>Bacillota</taxon>
        <taxon>Clostridia</taxon>
        <taxon>Peptostreptococcales</taxon>
        <taxon>Peptostreptococcaceae</taxon>
        <taxon>Tepidibacter</taxon>
    </lineage>
</organism>
<evidence type="ECO:0000256" key="12">
    <source>
        <dbReference type="PIRSR" id="PIRSR005639-2"/>
    </source>
</evidence>
<dbReference type="RefSeq" id="WP_072724846.1">
    <property type="nucleotide sequence ID" value="NZ_FQXH01000011.1"/>
</dbReference>
<dbReference type="Pfam" id="PF01174">
    <property type="entry name" value="SNO"/>
    <property type="match status" value="1"/>
</dbReference>
<evidence type="ECO:0000256" key="3">
    <source>
        <dbReference type="ARBA" id="ARBA00022898"/>
    </source>
</evidence>
<comment type="subunit">
    <text evidence="9 10">In the presence of PdxS, forms a dodecamer of heterodimers. Only shows activity in the heterodimer.</text>
</comment>
<dbReference type="STRING" id="1123350.SAMN02744040_01267"/>
<dbReference type="Proteomes" id="UP000242520">
    <property type="component" value="Unassembled WGS sequence"/>
</dbReference>
<comment type="function">
    <text evidence="8 10">Catalyzes the hydrolysis of glutamine to glutamate and ammonia as part of the biosynthesis of pyridoxal 5'-phosphate. The resulting ammonia molecule is channeled to the active site of PdxS.</text>
</comment>
<dbReference type="PROSITE" id="PS01236">
    <property type="entry name" value="PDXT_SNO_1"/>
    <property type="match status" value="1"/>
</dbReference>
<dbReference type="InterPro" id="IPR029062">
    <property type="entry name" value="Class_I_gatase-like"/>
</dbReference>
<feature type="binding site" evidence="10 12">
    <location>
        <position position="106"/>
    </location>
    <ligand>
        <name>L-glutamine</name>
        <dbReference type="ChEBI" id="CHEBI:58359"/>
    </ligand>
</feature>
<dbReference type="InterPro" id="IPR002161">
    <property type="entry name" value="PdxT/SNO"/>
</dbReference>
<dbReference type="GO" id="GO:0008614">
    <property type="term" value="P:pyridoxine metabolic process"/>
    <property type="evidence" value="ECO:0007669"/>
    <property type="project" value="TreeGrafter"/>
</dbReference>
<accession>A0A1M5R861</accession>
<dbReference type="EMBL" id="FQXH01000011">
    <property type="protein sequence ID" value="SHH22482.1"/>
    <property type="molecule type" value="Genomic_DNA"/>
</dbReference>
<dbReference type="OrthoDB" id="9810320at2"/>
<dbReference type="GO" id="GO:0005829">
    <property type="term" value="C:cytosol"/>
    <property type="evidence" value="ECO:0007669"/>
    <property type="project" value="TreeGrafter"/>
</dbReference>
<comment type="catalytic activity">
    <reaction evidence="7 10">
        <text>L-glutamine + H2O = L-glutamate + NH4(+)</text>
        <dbReference type="Rhea" id="RHEA:15889"/>
        <dbReference type="ChEBI" id="CHEBI:15377"/>
        <dbReference type="ChEBI" id="CHEBI:28938"/>
        <dbReference type="ChEBI" id="CHEBI:29985"/>
        <dbReference type="ChEBI" id="CHEBI:58359"/>
        <dbReference type="EC" id="3.5.1.2"/>
    </reaction>
</comment>
<evidence type="ECO:0000256" key="8">
    <source>
        <dbReference type="ARBA" id="ARBA00054599"/>
    </source>
</evidence>
<dbReference type="GO" id="GO:0042823">
    <property type="term" value="P:pyridoxal phosphate biosynthetic process"/>
    <property type="evidence" value="ECO:0007669"/>
    <property type="project" value="UniProtKB-UniRule"/>
</dbReference>
<dbReference type="AlphaFoldDB" id="A0A1M5R861"/>
<dbReference type="SUPFAM" id="SSF52317">
    <property type="entry name" value="Class I glutamine amidotransferase-like"/>
    <property type="match status" value="1"/>
</dbReference>
<keyword evidence="2 10" id="KW-0378">Hydrolase</keyword>
<protein>
    <recommendedName>
        <fullName evidence="10">Pyridoxal 5'-phosphate synthase subunit PdxT</fullName>
        <ecNumber evidence="10">4.3.3.6</ecNumber>
    </recommendedName>
    <alternativeName>
        <fullName evidence="10">Pdx2</fullName>
    </alternativeName>
    <alternativeName>
        <fullName evidence="10">Pyridoxal 5'-phosphate synthase glutaminase subunit</fullName>
        <ecNumber evidence="10">3.5.1.2</ecNumber>
    </alternativeName>
</protein>
<gene>
    <name evidence="10" type="primary">pdxT</name>
    <name evidence="13" type="ORF">SAMN02744040_01267</name>
</gene>
<dbReference type="PANTHER" id="PTHR31559">
    <property type="entry name" value="PYRIDOXAL 5'-PHOSPHATE SYNTHASE SUBUNIT SNO"/>
    <property type="match status" value="1"/>
</dbReference>
<evidence type="ECO:0000256" key="4">
    <source>
        <dbReference type="ARBA" id="ARBA00022962"/>
    </source>
</evidence>
<sequence length="192" mass="21552">MKKIGVLALQGAFKEHINMVELLGHEAIEIRKVEQLEDIDGIILPGGESTVIGKLLDDFGIKEALIDKIKCGLPVWGTCAGMILLANEIDNQEDVYLRVMNIKVKRNAYGSQLDSFIVKEVVKGVSEKEIPMVFIRAPYIVDMGDDVELLHRVDGNIVAVRQKNMLATSFHPELTDDTTFHEYFINMVNKKL</sequence>
<dbReference type="PROSITE" id="PS51130">
    <property type="entry name" value="PDXT_SNO_2"/>
    <property type="match status" value="1"/>
</dbReference>
<dbReference type="Gene3D" id="3.40.50.880">
    <property type="match status" value="1"/>
</dbReference>
<dbReference type="PROSITE" id="PS51273">
    <property type="entry name" value="GATASE_TYPE_1"/>
    <property type="match status" value="1"/>
</dbReference>
<keyword evidence="4 10" id="KW-0315">Glutamine amidotransferase</keyword>
<dbReference type="FunFam" id="3.40.50.880:FF:000010">
    <property type="entry name" value="uncharacterized protein LOC100176842 isoform X2"/>
    <property type="match status" value="1"/>
</dbReference>
<comment type="pathway">
    <text evidence="10">Cofactor biosynthesis; pyridoxal 5'-phosphate biosynthesis.</text>
</comment>
<dbReference type="PANTHER" id="PTHR31559:SF0">
    <property type="entry name" value="PYRIDOXAL 5'-PHOSPHATE SYNTHASE SUBUNIT SNO1-RELATED"/>
    <property type="match status" value="1"/>
</dbReference>
<feature type="active site" description="Charge relay system" evidence="10 11">
    <location>
        <position position="173"/>
    </location>
</feature>
<dbReference type="PIRSF" id="PIRSF005639">
    <property type="entry name" value="Glut_amidoT_SNO"/>
    <property type="match status" value="1"/>
</dbReference>
<feature type="active site" description="Charge relay system" evidence="10 11">
    <location>
        <position position="171"/>
    </location>
</feature>
<evidence type="ECO:0000313" key="13">
    <source>
        <dbReference type="EMBL" id="SHH22482.1"/>
    </source>
</evidence>
<dbReference type="GO" id="GO:0006543">
    <property type="term" value="P:L-glutamine catabolic process"/>
    <property type="evidence" value="ECO:0007669"/>
    <property type="project" value="UniProtKB-UniRule"/>
</dbReference>
<feature type="binding site" evidence="10 12">
    <location>
        <begin position="135"/>
        <end position="136"/>
    </location>
    <ligand>
        <name>L-glutamine</name>
        <dbReference type="ChEBI" id="CHEBI:58359"/>
    </ligand>
</feature>
<feature type="active site" description="Nucleophile" evidence="10 11">
    <location>
        <position position="79"/>
    </location>
</feature>
<keyword evidence="5 10" id="KW-0456">Lyase</keyword>